<feature type="transmembrane region" description="Helical" evidence="1">
    <location>
        <begin position="351"/>
        <end position="369"/>
    </location>
</feature>
<evidence type="ECO:0000256" key="1">
    <source>
        <dbReference type="SAM" id="Phobius"/>
    </source>
</evidence>
<keyword evidence="1" id="KW-0472">Membrane</keyword>
<gene>
    <name evidence="2" type="ORF">Lp19_2882</name>
</gene>
<dbReference type="PIRSF" id="PIRSF037259">
    <property type="entry name" value="EcsB_ABC"/>
    <property type="match status" value="1"/>
</dbReference>
<name>A0A165QXN6_LACPN</name>
<feature type="transmembrane region" description="Helical" evidence="1">
    <location>
        <begin position="20"/>
        <end position="44"/>
    </location>
</feature>
<reference evidence="2 3" key="1">
    <citation type="submission" date="2016-03" db="EMBL/GenBank/DDBJ databases">
        <title>Comparative genomics of 54 Lactobacillus plantarum strains reveals genomic uncoupling from niche constraints.</title>
        <authorList>
            <person name="Martino M.E."/>
        </authorList>
    </citation>
    <scope>NUCLEOTIDE SEQUENCE [LARGE SCALE GENOMIC DNA]</scope>
    <source>
        <strain evidence="2 3">19.1</strain>
    </source>
</reference>
<dbReference type="Pfam" id="PF05975">
    <property type="entry name" value="EcsB"/>
    <property type="match status" value="1"/>
</dbReference>
<dbReference type="Proteomes" id="UP000076882">
    <property type="component" value="Unassembled WGS sequence"/>
</dbReference>
<dbReference type="GO" id="GO:0016020">
    <property type="term" value="C:membrane"/>
    <property type="evidence" value="ECO:0007669"/>
    <property type="project" value="InterPro"/>
</dbReference>
<evidence type="ECO:0000313" key="2">
    <source>
        <dbReference type="EMBL" id="KZU91596.1"/>
    </source>
</evidence>
<dbReference type="RefSeq" id="WP_044430354.1">
    <property type="nucleotide sequence ID" value="NZ_CP010528.1"/>
</dbReference>
<proteinExistence type="predicted"/>
<feature type="transmembrane region" description="Helical" evidence="1">
    <location>
        <begin position="282"/>
        <end position="299"/>
    </location>
</feature>
<feature type="transmembrane region" description="Helical" evidence="1">
    <location>
        <begin position="56"/>
        <end position="78"/>
    </location>
</feature>
<feature type="transmembrane region" description="Helical" evidence="1">
    <location>
        <begin position="305"/>
        <end position="325"/>
    </location>
</feature>
<comment type="caution">
    <text evidence="2">The sequence shown here is derived from an EMBL/GenBank/DDBJ whole genome shotgun (WGS) entry which is preliminary data.</text>
</comment>
<organism evidence="2 3">
    <name type="scientific">Lactiplantibacillus plantarum</name>
    <name type="common">Lactobacillus plantarum</name>
    <dbReference type="NCBI Taxonomy" id="1590"/>
    <lineage>
        <taxon>Bacteria</taxon>
        <taxon>Bacillati</taxon>
        <taxon>Bacillota</taxon>
        <taxon>Bacilli</taxon>
        <taxon>Lactobacillales</taxon>
        <taxon>Lactobacillaceae</taxon>
        <taxon>Lactiplantibacillus</taxon>
    </lineage>
</organism>
<feature type="transmembrane region" description="Helical" evidence="1">
    <location>
        <begin position="172"/>
        <end position="199"/>
    </location>
</feature>
<keyword evidence="1" id="KW-0812">Transmembrane</keyword>
<dbReference type="InterPro" id="IPR010288">
    <property type="entry name" value="EcsB_ABC"/>
</dbReference>
<protein>
    <submittedName>
        <fullName evidence="2">ABC transporter permease protein EscB</fullName>
    </submittedName>
</protein>
<sequence>MNKLFQTRLQQHLRRMLRYLRLVFNDHFVIALMFFVGGLGLAYSNWLKTLGPQQTWIVWVLGLLLWAGLSVSHIATLLEPADTVFLLPRERDVHAYFVKAWRYSWWLAQAVQVIFVGLTVPLLMIVDQMTGWSLLALLITQLALKDAQLTLSVTHLYQVKPSMKRWLRPLNWAGAFVTLAVGLLVTPWLSVAMAIAIAVGQRYLHQRIWSTTVIAWRDDIKAEANRMLGIYRFFNLFTDVPMVQGSVKRRRYLDWLLRWLPKDQQHAFGYLYTRGMLRGTEFSGLVVRLTVIGAVLLYFSGHGWLAMALDALFIYLIGFQLLPFYKQYDNIVFTHIYPLATKQRLKNFQRLLRNVLSLTGLIFLVAFWLSNAPLAQVGILLFINVIEIYLLVTWYLKLRLA</sequence>
<feature type="transmembrane region" description="Helical" evidence="1">
    <location>
        <begin position="375"/>
        <end position="396"/>
    </location>
</feature>
<evidence type="ECO:0000313" key="3">
    <source>
        <dbReference type="Proteomes" id="UP000076882"/>
    </source>
</evidence>
<accession>A0A165QXN6</accession>
<feature type="transmembrane region" description="Helical" evidence="1">
    <location>
        <begin position="105"/>
        <end position="126"/>
    </location>
</feature>
<dbReference type="PATRIC" id="fig|1590.144.peg.1242"/>
<dbReference type="AlphaFoldDB" id="A0A165QXN6"/>
<dbReference type="KEGG" id="lpb:SH83_06020"/>
<dbReference type="EMBL" id="LUXM01000040">
    <property type="protein sequence ID" value="KZU91596.1"/>
    <property type="molecule type" value="Genomic_DNA"/>
</dbReference>
<keyword evidence="1" id="KW-1133">Transmembrane helix</keyword>